<comment type="subcellular location">
    <subcellularLocation>
        <location evidence="1">Peroxisome</location>
    </subcellularLocation>
</comment>
<dbReference type="GO" id="GO:0004165">
    <property type="term" value="F:delta(3)-delta(2)-enoyl-CoA isomerase activity"/>
    <property type="evidence" value="ECO:0007669"/>
    <property type="project" value="UniProtKB-ARBA"/>
</dbReference>
<dbReference type="InterPro" id="IPR051053">
    <property type="entry name" value="ECH/Chromodomain_protein"/>
</dbReference>
<evidence type="ECO:0000256" key="1">
    <source>
        <dbReference type="ARBA" id="ARBA00004275"/>
    </source>
</evidence>
<dbReference type="InterPro" id="IPR001753">
    <property type="entry name" value="Enoyl-CoA_hydra/iso"/>
</dbReference>
<dbReference type="PANTHER" id="PTHR43684">
    <property type="match status" value="1"/>
</dbReference>
<dbReference type="PANTHER" id="PTHR43684:SF1">
    <property type="entry name" value="ENOYL-COA DELTA ISOMERASE 2"/>
    <property type="match status" value="1"/>
</dbReference>
<dbReference type="Gene3D" id="3.90.226.10">
    <property type="entry name" value="2-enoyl-CoA Hydratase, Chain A, domain 1"/>
    <property type="match status" value="1"/>
</dbReference>
<comment type="caution">
    <text evidence="6">The sequence shown here is derived from an EMBL/GenBank/DDBJ whole genome shotgun (WGS) entry which is preliminary data.</text>
</comment>
<organism evidence="6 7">
    <name type="scientific">Claviceps pazoutovae</name>
    <dbReference type="NCBI Taxonomy" id="1649127"/>
    <lineage>
        <taxon>Eukaryota</taxon>
        <taxon>Fungi</taxon>
        <taxon>Dikarya</taxon>
        <taxon>Ascomycota</taxon>
        <taxon>Pezizomycotina</taxon>
        <taxon>Sordariomycetes</taxon>
        <taxon>Hypocreomycetidae</taxon>
        <taxon>Hypocreales</taxon>
        <taxon>Clavicipitaceae</taxon>
        <taxon>Claviceps</taxon>
    </lineage>
</organism>
<evidence type="ECO:0000256" key="2">
    <source>
        <dbReference type="ARBA" id="ARBA00005005"/>
    </source>
</evidence>
<accession>A0A9P7MIH0</accession>
<dbReference type="GO" id="GO:0006635">
    <property type="term" value="P:fatty acid beta-oxidation"/>
    <property type="evidence" value="ECO:0007669"/>
    <property type="project" value="TreeGrafter"/>
</dbReference>
<evidence type="ECO:0000256" key="4">
    <source>
        <dbReference type="ARBA" id="ARBA00023140"/>
    </source>
</evidence>
<dbReference type="Proteomes" id="UP000706124">
    <property type="component" value="Unassembled WGS sequence"/>
</dbReference>
<evidence type="ECO:0008006" key="8">
    <source>
        <dbReference type="Google" id="ProtNLM"/>
    </source>
</evidence>
<dbReference type="CDD" id="cd06558">
    <property type="entry name" value="crotonase-like"/>
    <property type="match status" value="1"/>
</dbReference>
<dbReference type="Pfam" id="PF00378">
    <property type="entry name" value="ECH_1"/>
    <property type="match status" value="1"/>
</dbReference>
<dbReference type="SUPFAM" id="SSF52096">
    <property type="entry name" value="ClpP/crotonase"/>
    <property type="match status" value="1"/>
</dbReference>
<evidence type="ECO:0000313" key="7">
    <source>
        <dbReference type="Proteomes" id="UP000706124"/>
    </source>
</evidence>
<keyword evidence="5" id="KW-0413">Isomerase</keyword>
<evidence type="ECO:0000256" key="3">
    <source>
        <dbReference type="ARBA" id="ARBA00005254"/>
    </source>
</evidence>
<sequence length="298" mass="32710">MNSNKTISVEYRGRVAILTICNEKKLGALSHDEYLALAVALNEIATRDEVVTTVLTGTGRFYSALSARIYMYLCLAQTRPPLVKHPPLHAPNHCQWLQNYAALQLTITHAFSHHPKILVVGLNGPAIGFSAALIAWADFIYCAPHAYLFTPFSSLGLVAEGGASSALARRLGAARANEALLMGKKMDADVLKACGFVNEIFDVGGSGSGSGGGNREQEARRRSLCFRDRVLREVEGQLGEHLNGESILETKKLLRRLGRPLDDAQNVQEIFTGLDRFRRGIPQEEFRKLTSGAKRHKL</sequence>
<keyword evidence="4" id="KW-0576">Peroxisome</keyword>
<name>A0A9P7MIH0_9HYPO</name>
<proteinExistence type="inferred from homology"/>
<comment type="similarity">
    <text evidence="3">Belongs to the enoyl-CoA hydratase/isomerase family.</text>
</comment>
<reference evidence="6 7" key="1">
    <citation type="journal article" date="2020" name="bioRxiv">
        <title>Whole genome comparisons of ergot fungi reveals the divergence and evolution of species within the genus Claviceps are the result of varying mechanisms driving genome evolution and host range expansion.</title>
        <authorList>
            <person name="Wyka S.A."/>
            <person name="Mondo S.J."/>
            <person name="Liu M."/>
            <person name="Dettman J."/>
            <person name="Nalam V."/>
            <person name="Broders K.D."/>
        </authorList>
    </citation>
    <scope>NUCLEOTIDE SEQUENCE [LARGE SCALE GENOMIC DNA]</scope>
    <source>
        <strain evidence="6 7">CCC 1485</strain>
    </source>
</reference>
<evidence type="ECO:0000313" key="6">
    <source>
        <dbReference type="EMBL" id="KAG5946356.1"/>
    </source>
</evidence>
<gene>
    <name evidence="6" type="ORF">E4U60_004194</name>
</gene>
<dbReference type="InterPro" id="IPR029045">
    <property type="entry name" value="ClpP/crotonase-like_dom_sf"/>
</dbReference>
<dbReference type="EMBL" id="SRPO01000034">
    <property type="protein sequence ID" value="KAG5946356.1"/>
    <property type="molecule type" value="Genomic_DNA"/>
</dbReference>
<comment type="pathway">
    <text evidence="2">Lipid metabolism; fatty acid beta-oxidation.</text>
</comment>
<dbReference type="GO" id="GO:0005782">
    <property type="term" value="C:peroxisomal matrix"/>
    <property type="evidence" value="ECO:0007669"/>
    <property type="project" value="TreeGrafter"/>
</dbReference>
<evidence type="ECO:0000256" key="5">
    <source>
        <dbReference type="ARBA" id="ARBA00023235"/>
    </source>
</evidence>
<protein>
    <recommendedName>
        <fullName evidence="8">3,2-trans-enoyl-CoA isomerase</fullName>
    </recommendedName>
</protein>
<dbReference type="FunFam" id="3.90.226.10:FF:000048">
    <property type="entry name" value="3,2-trans-enoyl-CoA isomerase"/>
    <property type="match status" value="1"/>
</dbReference>
<dbReference type="OrthoDB" id="448450at2759"/>
<dbReference type="AlphaFoldDB" id="A0A9P7MIH0"/>
<keyword evidence="7" id="KW-1185">Reference proteome</keyword>